<dbReference type="OrthoDB" id="7765271at2759"/>
<dbReference type="AlphaFoldDB" id="A0A084WPD1"/>
<dbReference type="PANTHER" id="PTHR16515">
    <property type="entry name" value="PR DOMAIN ZINC FINGER PROTEIN"/>
    <property type="match status" value="1"/>
</dbReference>
<evidence type="ECO:0000256" key="7">
    <source>
        <dbReference type="PROSITE-ProRule" id="PRU00042"/>
    </source>
</evidence>
<evidence type="ECO:0000256" key="3">
    <source>
        <dbReference type="ARBA" id="ARBA00022737"/>
    </source>
</evidence>
<dbReference type="PROSITE" id="PS50157">
    <property type="entry name" value="ZINC_FINGER_C2H2_2"/>
    <property type="match status" value="2"/>
</dbReference>
<accession>A0A084WPD1</accession>
<evidence type="ECO:0000313" key="11">
    <source>
        <dbReference type="Proteomes" id="UP000030765"/>
    </source>
</evidence>
<reference evidence="10" key="2">
    <citation type="submission" date="2020-05" db="UniProtKB">
        <authorList>
            <consortium name="EnsemblMetazoa"/>
        </authorList>
    </citation>
    <scope>IDENTIFICATION</scope>
</reference>
<dbReference type="InterPro" id="IPR050331">
    <property type="entry name" value="Zinc_finger"/>
</dbReference>
<dbReference type="VEuPathDB" id="VectorBase:ASIC020262"/>
<dbReference type="InterPro" id="IPR036236">
    <property type="entry name" value="Znf_C2H2_sf"/>
</dbReference>
<dbReference type="STRING" id="74873.A0A084WPD1"/>
<sequence length="180" mass="20746">MEPFNYYRPAMDFYGSDPYYFPTTGMSSGGGETFSYGTSTTTIAPDPQRNDAPYWPNRDVAQTIPWDTTIFNGGYDARMIPSAWTYDYFNNQVQAETVVTNHTQMPGMYVDSEALPIPCAVCPKQFFYRMDLIRHDYKHSGKSPHVCSFCSKIFSRQDHLRRHEFIHKRQNSADDDNAES</sequence>
<evidence type="ECO:0000256" key="5">
    <source>
        <dbReference type="ARBA" id="ARBA00022833"/>
    </source>
</evidence>
<dbReference type="EMBL" id="ATLV01025054">
    <property type="status" value="NOT_ANNOTATED_CDS"/>
    <property type="molecule type" value="Genomic_DNA"/>
</dbReference>
<evidence type="ECO:0000256" key="4">
    <source>
        <dbReference type="ARBA" id="ARBA00022771"/>
    </source>
</evidence>
<organism evidence="9">
    <name type="scientific">Anopheles sinensis</name>
    <name type="common">Mosquito</name>
    <dbReference type="NCBI Taxonomy" id="74873"/>
    <lineage>
        <taxon>Eukaryota</taxon>
        <taxon>Metazoa</taxon>
        <taxon>Ecdysozoa</taxon>
        <taxon>Arthropoda</taxon>
        <taxon>Hexapoda</taxon>
        <taxon>Insecta</taxon>
        <taxon>Pterygota</taxon>
        <taxon>Neoptera</taxon>
        <taxon>Endopterygota</taxon>
        <taxon>Diptera</taxon>
        <taxon>Nematocera</taxon>
        <taxon>Culicoidea</taxon>
        <taxon>Culicidae</taxon>
        <taxon>Anophelinae</taxon>
        <taxon>Anopheles</taxon>
    </lineage>
</organism>
<dbReference type="PROSITE" id="PS00028">
    <property type="entry name" value="ZINC_FINGER_C2H2_1"/>
    <property type="match status" value="2"/>
</dbReference>
<keyword evidence="5" id="KW-0862">Zinc</keyword>
<evidence type="ECO:0000256" key="6">
    <source>
        <dbReference type="ARBA" id="ARBA00023242"/>
    </source>
</evidence>
<evidence type="ECO:0000256" key="2">
    <source>
        <dbReference type="ARBA" id="ARBA00022723"/>
    </source>
</evidence>
<reference evidence="9 11" key="1">
    <citation type="journal article" date="2014" name="BMC Genomics">
        <title>Genome sequence of Anopheles sinensis provides insight into genetics basis of mosquito competence for malaria parasites.</title>
        <authorList>
            <person name="Zhou D."/>
            <person name="Zhang D."/>
            <person name="Ding G."/>
            <person name="Shi L."/>
            <person name="Hou Q."/>
            <person name="Ye Y."/>
            <person name="Xu Y."/>
            <person name="Zhou H."/>
            <person name="Xiong C."/>
            <person name="Li S."/>
            <person name="Yu J."/>
            <person name="Hong S."/>
            <person name="Yu X."/>
            <person name="Zou P."/>
            <person name="Chen C."/>
            <person name="Chang X."/>
            <person name="Wang W."/>
            <person name="Lv Y."/>
            <person name="Sun Y."/>
            <person name="Ma L."/>
            <person name="Shen B."/>
            <person name="Zhu C."/>
        </authorList>
    </citation>
    <scope>NUCLEOTIDE SEQUENCE [LARGE SCALE GENOMIC DNA]</scope>
</reference>
<dbReference type="Proteomes" id="UP000030765">
    <property type="component" value="Unassembled WGS sequence"/>
</dbReference>
<keyword evidence="4 7" id="KW-0863">Zinc-finger</keyword>
<dbReference type="EMBL" id="ATLV01025053">
    <property type="status" value="NOT_ANNOTATED_CDS"/>
    <property type="molecule type" value="Genomic_DNA"/>
</dbReference>
<dbReference type="InterPro" id="IPR013087">
    <property type="entry name" value="Znf_C2H2_type"/>
</dbReference>
<evidence type="ECO:0000313" key="10">
    <source>
        <dbReference type="EnsemblMetazoa" id="ASIC020262-PA"/>
    </source>
</evidence>
<dbReference type="VEuPathDB" id="VectorBase:ASIS004575"/>
<evidence type="ECO:0000256" key="1">
    <source>
        <dbReference type="ARBA" id="ARBA00004123"/>
    </source>
</evidence>
<comment type="subcellular location">
    <subcellularLocation>
        <location evidence="1">Nucleus</location>
    </subcellularLocation>
</comment>
<evidence type="ECO:0000313" key="9">
    <source>
        <dbReference type="EMBL" id="KFB52075.1"/>
    </source>
</evidence>
<dbReference type="EnsemblMetazoa" id="ASIC020262-RA">
    <property type="protein sequence ID" value="ASIC020262-PA"/>
    <property type="gene ID" value="ASIC020262"/>
</dbReference>
<keyword evidence="6" id="KW-0539">Nucleus</keyword>
<protein>
    <recommendedName>
        <fullName evidence="8">C2H2-type domain-containing protein</fullName>
    </recommendedName>
</protein>
<feature type="domain" description="C2H2-type" evidence="8">
    <location>
        <begin position="117"/>
        <end position="144"/>
    </location>
</feature>
<dbReference type="GO" id="GO:0005634">
    <property type="term" value="C:nucleus"/>
    <property type="evidence" value="ECO:0007669"/>
    <property type="project" value="UniProtKB-SubCell"/>
</dbReference>
<dbReference type="SMART" id="SM00355">
    <property type="entry name" value="ZnF_C2H2"/>
    <property type="match status" value="2"/>
</dbReference>
<keyword evidence="3" id="KW-0677">Repeat</keyword>
<keyword evidence="11" id="KW-1185">Reference proteome</keyword>
<dbReference type="GO" id="GO:0010468">
    <property type="term" value="P:regulation of gene expression"/>
    <property type="evidence" value="ECO:0007669"/>
    <property type="project" value="TreeGrafter"/>
</dbReference>
<dbReference type="EMBL" id="KE525368">
    <property type="protein sequence ID" value="KFB52075.1"/>
    <property type="molecule type" value="Genomic_DNA"/>
</dbReference>
<evidence type="ECO:0000259" key="8">
    <source>
        <dbReference type="PROSITE" id="PS50157"/>
    </source>
</evidence>
<keyword evidence="2" id="KW-0479">Metal-binding</keyword>
<dbReference type="GO" id="GO:0008270">
    <property type="term" value="F:zinc ion binding"/>
    <property type="evidence" value="ECO:0007669"/>
    <property type="project" value="UniProtKB-KW"/>
</dbReference>
<dbReference type="PANTHER" id="PTHR16515:SF66">
    <property type="entry name" value="C2H2-TYPE DOMAIN-CONTAINING PROTEIN"/>
    <property type="match status" value="1"/>
</dbReference>
<dbReference type="Pfam" id="PF00096">
    <property type="entry name" value="zf-C2H2"/>
    <property type="match status" value="1"/>
</dbReference>
<gene>
    <name evidence="9" type="ORF">ZHAS_00020262</name>
</gene>
<name>A0A084WPD1_ANOSI</name>
<dbReference type="SUPFAM" id="SSF57667">
    <property type="entry name" value="beta-beta-alpha zinc fingers"/>
    <property type="match status" value="1"/>
</dbReference>
<feature type="domain" description="C2H2-type" evidence="8">
    <location>
        <begin position="145"/>
        <end position="172"/>
    </location>
</feature>
<dbReference type="Gene3D" id="3.30.160.60">
    <property type="entry name" value="Classic Zinc Finger"/>
    <property type="match status" value="1"/>
</dbReference>
<proteinExistence type="predicted"/>